<dbReference type="AlphaFoldDB" id="A0AAD7CVZ2"/>
<gene>
    <name evidence="1" type="ORF">B0H17DRAFT_1336225</name>
</gene>
<proteinExistence type="predicted"/>
<dbReference type="Gene3D" id="1.20.1280.50">
    <property type="match status" value="1"/>
</dbReference>
<sequence length="357" mass="40891">MMASDRATDRAYIEEIYPVLTLPNELISEIFLHVIPAYPRSPPRYGRRSPTLLTHICRQWREIALATPALWRAILLDGSIPSGEHIRFLASWLSRSGRFPLSIQMTDDFAELTPEELDVILPYRARWEHLRLHIDFYQLLPLEGPMPLVRDLEIRVPRVTIPPFPISYRQLPQLRSATLWDFDYPSGFLPWSQLTSLTLVCKSTSQCTAVLAETLQLVHCTLVIYTDSGPQLDTKLAHWESLVLIKFVSDSDRPTAYLDTFILPALRRLQIPDEFRSPGPVTALGSFISKSECKLQNVHITGKRTASKSSYRMVFPSIRKVSFDEMLTGWLELEDERDSWVGYRPDSSSIEISSDSE</sequence>
<dbReference type="Proteomes" id="UP001221757">
    <property type="component" value="Unassembled WGS sequence"/>
</dbReference>
<organism evidence="1 2">
    <name type="scientific">Mycena rosella</name>
    <name type="common">Pink bonnet</name>
    <name type="synonym">Agaricus rosellus</name>
    <dbReference type="NCBI Taxonomy" id="1033263"/>
    <lineage>
        <taxon>Eukaryota</taxon>
        <taxon>Fungi</taxon>
        <taxon>Dikarya</taxon>
        <taxon>Basidiomycota</taxon>
        <taxon>Agaricomycotina</taxon>
        <taxon>Agaricomycetes</taxon>
        <taxon>Agaricomycetidae</taxon>
        <taxon>Agaricales</taxon>
        <taxon>Marasmiineae</taxon>
        <taxon>Mycenaceae</taxon>
        <taxon>Mycena</taxon>
    </lineage>
</organism>
<evidence type="ECO:0000313" key="2">
    <source>
        <dbReference type="Proteomes" id="UP001221757"/>
    </source>
</evidence>
<comment type="caution">
    <text evidence="1">The sequence shown here is derived from an EMBL/GenBank/DDBJ whole genome shotgun (WGS) entry which is preliminary data.</text>
</comment>
<protein>
    <recommendedName>
        <fullName evidence="3">F-box domain-containing protein</fullName>
    </recommendedName>
</protein>
<keyword evidence="2" id="KW-1185">Reference proteome</keyword>
<reference evidence="1" key="1">
    <citation type="submission" date="2023-03" db="EMBL/GenBank/DDBJ databases">
        <title>Massive genome expansion in bonnet fungi (Mycena s.s.) driven by repeated elements and novel gene families across ecological guilds.</title>
        <authorList>
            <consortium name="Lawrence Berkeley National Laboratory"/>
            <person name="Harder C.B."/>
            <person name="Miyauchi S."/>
            <person name="Viragh M."/>
            <person name="Kuo A."/>
            <person name="Thoen E."/>
            <person name="Andreopoulos B."/>
            <person name="Lu D."/>
            <person name="Skrede I."/>
            <person name="Drula E."/>
            <person name="Henrissat B."/>
            <person name="Morin E."/>
            <person name="Kohler A."/>
            <person name="Barry K."/>
            <person name="LaButti K."/>
            <person name="Morin E."/>
            <person name="Salamov A."/>
            <person name="Lipzen A."/>
            <person name="Mereny Z."/>
            <person name="Hegedus B."/>
            <person name="Baldrian P."/>
            <person name="Stursova M."/>
            <person name="Weitz H."/>
            <person name="Taylor A."/>
            <person name="Grigoriev I.V."/>
            <person name="Nagy L.G."/>
            <person name="Martin F."/>
            <person name="Kauserud H."/>
        </authorList>
    </citation>
    <scope>NUCLEOTIDE SEQUENCE</scope>
    <source>
        <strain evidence="1">CBHHK067</strain>
    </source>
</reference>
<accession>A0AAD7CVZ2</accession>
<dbReference type="EMBL" id="JARKIE010000207">
    <property type="protein sequence ID" value="KAJ7667020.1"/>
    <property type="molecule type" value="Genomic_DNA"/>
</dbReference>
<name>A0AAD7CVZ2_MYCRO</name>
<evidence type="ECO:0008006" key="3">
    <source>
        <dbReference type="Google" id="ProtNLM"/>
    </source>
</evidence>
<evidence type="ECO:0000313" key="1">
    <source>
        <dbReference type="EMBL" id="KAJ7667020.1"/>
    </source>
</evidence>